<keyword evidence="2" id="KW-1185">Reference proteome</keyword>
<gene>
    <name evidence="1" type="ORF">ACFSBK_05815</name>
</gene>
<evidence type="ECO:0000313" key="2">
    <source>
        <dbReference type="Proteomes" id="UP001597285"/>
    </source>
</evidence>
<name>A0ABW4NMK4_9LACT</name>
<proteinExistence type="predicted"/>
<organism evidence="1 2">
    <name type="scientific">Carnobacterium antarcticum</name>
    <dbReference type="NCBI Taxonomy" id="2126436"/>
    <lineage>
        <taxon>Bacteria</taxon>
        <taxon>Bacillati</taxon>
        <taxon>Bacillota</taxon>
        <taxon>Bacilli</taxon>
        <taxon>Lactobacillales</taxon>
        <taxon>Carnobacteriaceae</taxon>
        <taxon>Carnobacterium</taxon>
    </lineage>
</organism>
<comment type="caution">
    <text evidence="1">The sequence shown here is derived from an EMBL/GenBank/DDBJ whole genome shotgun (WGS) entry which is preliminary data.</text>
</comment>
<sequence length="122" mass="13241">MTTGTNDLLANLTKLQLNNKSAARKAVDEGAQLFAKNLTANTPIGETGEMAASVEVSGFKGANQGLIEKDIGYNHAVGNRVHYPDTGTIYQSAQNFVEQTINQSTPQVQEIYREQIMKGLKL</sequence>
<accession>A0ABW4NMK4</accession>
<reference evidence="2" key="1">
    <citation type="journal article" date="2019" name="Int. J. Syst. Evol. Microbiol.">
        <title>The Global Catalogue of Microorganisms (GCM) 10K type strain sequencing project: providing services to taxonomists for standard genome sequencing and annotation.</title>
        <authorList>
            <consortium name="The Broad Institute Genomics Platform"/>
            <consortium name="The Broad Institute Genome Sequencing Center for Infectious Disease"/>
            <person name="Wu L."/>
            <person name="Ma J."/>
        </authorList>
    </citation>
    <scope>NUCLEOTIDE SEQUENCE [LARGE SCALE GENOMIC DNA]</scope>
    <source>
        <strain evidence="2">KCTC 42143</strain>
    </source>
</reference>
<evidence type="ECO:0000313" key="1">
    <source>
        <dbReference type="EMBL" id="MFD1799365.1"/>
    </source>
</evidence>
<dbReference type="InterPro" id="IPR010064">
    <property type="entry name" value="HK97-gp10_tail"/>
</dbReference>
<dbReference type="Pfam" id="PF04883">
    <property type="entry name" value="HK97-gp10_like"/>
    <property type="match status" value="1"/>
</dbReference>
<dbReference type="NCBIfam" id="TIGR01725">
    <property type="entry name" value="phge_HK97_gp10"/>
    <property type="match status" value="1"/>
</dbReference>
<dbReference type="RefSeq" id="WP_058918435.1">
    <property type="nucleotide sequence ID" value="NZ_JBHSQC010000025.1"/>
</dbReference>
<dbReference type="Proteomes" id="UP001597285">
    <property type="component" value="Unassembled WGS sequence"/>
</dbReference>
<protein>
    <submittedName>
        <fullName evidence="1">HK97-gp10 family putative phage morphogenesis protein</fullName>
    </submittedName>
</protein>
<dbReference type="EMBL" id="JBHUFF010000013">
    <property type="protein sequence ID" value="MFD1799365.1"/>
    <property type="molecule type" value="Genomic_DNA"/>
</dbReference>